<keyword evidence="2" id="KW-1003">Cell membrane</keyword>
<feature type="transmembrane region" description="Helical" evidence="13">
    <location>
        <begin position="122"/>
        <end position="139"/>
    </location>
</feature>
<comment type="subcellular location">
    <subcellularLocation>
        <location evidence="1">Cell membrane</location>
        <topology evidence="1">Single-pass membrane protein</topology>
    </subcellularLocation>
</comment>
<evidence type="ECO:0000313" key="14">
    <source>
        <dbReference type="EMBL" id="GBF04471.1"/>
    </source>
</evidence>
<evidence type="ECO:0000256" key="7">
    <source>
        <dbReference type="ARBA" id="ARBA00023136"/>
    </source>
</evidence>
<comment type="pathway">
    <text evidence="9">Carotenoid biosynthesis; staphyloxanthin biosynthesis; staphyloxanthin from farnesyl diphosphate: step 5/5.</text>
</comment>
<keyword evidence="3" id="KW-0808">Transferase</keyword>
<evidence type="ECO:0000256" key="8">
    <source>
        <dbReference type="ARBA" id="ARBA00023315"/>
    </source>
</evidence>
<keyword evidence="5" id="KW-0732">Signal</keyword>
<reference evidence="15" key="1">
    <citation type="submission" date="2018-01" db="EMBL/GenBank/DDBJ databases">
        <title>Draft Genome Sequence of the Radioresistant Bacterium Deinococcus aerius TR0125, Isolated from the Higher Atmosphere above Japan.</title>
        <authorList>
            <person name="Satoh K."/>
            <person name="Arai H."/>
            <person name="Sanzen T."/>
            <person name="Kawaguchi Y."/>
            <person name="Hayashi H."/>
            <person name="Yokobori S."/>
            <person name="Yamagishi A."/>
            <person name="Oono Y."/>
            <person name="Narumi I."/>
        </authorList>
    </citation>
    <scope>NUCLEOTIDE SEQUENCE [LARGE SCALE GENOMIC DNA]</scope>
    <source>
        <strain evidence="15">TR0125</strain>
    </source>
</reference>
<evidence type="ECO:0000256" key="5">
    <source>
        <dbReference type="ARBA" id="ARBA00022729"/>
    </source>
</evidence>
<sequence length="184" mass="20940">MRRESGTDGWAGVFLGLAGVAGAAWLTGRVVGFRGLPFALTAHVLLMRWALYVLRAVSWRPPEHWYRVRPWEPGLYRRLSVLGYRRLLRRMGWERFRREATGFDGRRASLPAYERATREAEFSHLLAGLGTGLVAGAVARRAWNAAGWLLGANLFFQVYPVLLQRTMRARLERLRPTRRAAAGH</sequence>
<keyword evidence="7 13" id="KW-0472">Membrane</keyword>
<evidence type="ECO:0000256" key="3">
    <source>
        <dbReference type="ARBA" id="ARBA00022679"/>
    </source>
</evidence>
<evidence type="ECO:0000256" key="4">
    <source>
        <dbReference type="ARBA" id="ARBA00022692"/>
    </source>
</evidence>
<organism evidence="14 15">
    <name type="scientific">Deinococcus aerius</name>
    <dbReference type="NCBI Taxonomy" id="200253"/>
    <lineage>
        <taxon>Bacteria</taxon>
        <taxon>Thermotogati</taxon>
        <taxon>Deinococcota</taxon>
        <taxon>Deinococci</taxon>
        <taxon>Deinococcales</taxon>
        <taxon>Deinococcaceae</taxon>
        <taxon>Deinococcus</taxon>
    </lineage>
</organism>
<name>A0A2I9DIC3_9DEIO</name>
<keyword evidence="8" id="KW-0012">Acyltransferase</keyword>
<proteinExistence type="inferred from homology"/>
<dbReference type="UniPathway" id="UPA00029">
    <property type="reaction ID" value="UER00560"/>
</dbReference>
<comment type="similarity">
    <text evidence="10">Belongs to the acyltransferase CrtO family.</text>
</comment>
<evidence type="ECO:0000256" key="9">
    <source>
        <dbReference type="ARBA" id="ARBA00023588"/>
    </source>
</evidence>
<dbReference type="Pfam" id="PF18927">
    <property type="entry name" value="CrtO"/>
    <property type="match status" value="1"/>
</dbReference>
<keyword evidence="4 13" id="KW-0812">Transmembrane</keyword>
<dbReference type="Proteomes" id="UP000236569">
    <property type="component" value="Unassembled WGS sequence"/>
</dbReference>
<dbReference type="GO" id="GO:0005886">
    <property type="term" value="C:plasma membrane"/>
    <property type="evidence" value="ECO:0007669"/>
    <property type="project" value="UniProtKB-SubCell"/>
</dbReference>
<comment type="function">
    <text evidence="12">Catalyzes the acylation of glycosyl-4,4'-diaponeurosporenoate, i.e. the esterification of glucose at the C6'' position with the carboxyl group of the C(15) fatty acid 12-methyltetradecanoic acid, to yield staphyloxanthin. This is the last step in the biosynthesis of this orange pigment, present in most staphylococci strains.</text>
</comment>
<evidence type="ECO:0000256" key="6">
    <source>
        <dbReference type="ARBA" id="ARBA00022989"/>
    </source>
</evidence>
<protein>
    <recommendedName>
        <fullName evidence="11">Glycosyl-4,4'-diaponeurosporenoate acyltransferase</fullName>
    </recommendedName>
</protein>
<evidence type="ECO:0000256" key="11">
    <source>
        <dbReference type="ARBA" id="ARBA00023667"/>
    </source>
</evidence>
<feature type="transmembrane region" description="Helical" evidence="13">
    <location>
        <begin position="7"/>
        <end position="26"/>
    </location>
</feature>
<accession>A0A2I9DIC3</accession>
<evidence type="ECO:0000256" key="1">
    <source>
        <dbReference type="ARBA" id="ARBA00004162"/>
    </source>
</evidence>
<dbReference type="OrthoDB" id="70319at2"/>
<evidence type="ECO:0000256" key="12">
    <source>
        <dbReference type="ARBA" id="ARBA00025324"/>
    </source>
</evidence>
<feature type="transmembrane region" description="Helical" evidence="13">
    <location>
        <begin position="38"/>
        <end position="57"/>
    </location>
</feature>
<dbReference type="EMBL" id="BFAG01000002">
    <property type="protein sequence ID" value="GBF04471.1"/>
    <property type="molecule type" value="Genomic_DNA"/>
</dbReference>
<keyword evidence="6 13" id="KW-1133">Transmembrane helix</keyword>
<evidence type="ECO:0000256" key="2">
    <source>
        <dbReference type="ARBA" id="ARBA00022475"/>
    </source>
</evidence>
<evidence type="ECO:0000256" key="10">
    <source>
        <dbReference type="ARBA" id="ARBA00023603"/>
    </source>
</evidence>
<comment type="caution">
    <text evidence="14">The sequence shown here is derived from an EMBL/GenBank/DDBJ whole genome shotgun (WGS) entry which is preliminary data.</text>
</comment>
<dbReference type="GO" id="GO:0016746">
    <property type="term" value="F:acyltransferase activity"/>
    <property type="evidence" value="ECO:0007669"/>
    <property type="project" value="UniProtKB-KW"/>
</dbReference>
<evidence type="ECO:0000256" key="13">
    <source>
        <dbReference type="SAM" id="Phobius"/>
    </source>
</evidence>
<dbReference type="AlphaFoldDB" id="A0A2I9DIC3"/>
<evidence type="ECO:0000313" key="15">
    <source>
        <dbReference type="Proteomes" id="UP000236569"/>
    </source>
</evidence>
<gene>
    <name evidence="14" type="ORF">DAERI_020068</name>
</gene>
<dbReference type="InterPro" id="IPR044021">
    <property type="entry name" value="CrtO"/>
</dbReference>
<feature type="transmembrane region" description="Helical" evidence="13">
    <location>
        <begin position="145"/>
        <end position="163"/>
    </location>
</feature>
<dbReference type="RefSeq" id="WP_103128036.1">
    <property type="nucleotide sequence ID" value="NZ_BFAG01000002.1"/>
</dbReference>
<keyword evidence="15" id="KW-1185">Reference proteome</keyword>